<feature type="transmembrane region" description="Helical" evidence="7">
    <location>
        <begin position="148"/>
        <end position="169"/>
    </location>
</feature>
<dbReference type="SMART" id="SM00665">
    <property type="entry name" value="B561"/>
    <property type="match status" value="1"/>
</dbReference>
<evidence type="ECO:0000256" key="3">
    <source>
        <dbReference type="ARBA" id="ARBA00022692"/>
    </source>
</evidence>
<dbReference type="PANTHER" id="PTHR47797">
    <property type="entry name" value="DEHYDROGENASE, PUTATIVE (AFU_ORTHOLOGUE AFUA_8G05805)-RELATED"/>
    <property type="match status" value="1"/>
</dbReference>
<feature type="domain" description="Cytochrome b561" evidence="9">
    <location>
        <begin position="39"/>
        <end position="242"/>
    </location>
</feature>
<evidence type="ECO:0000313" key="11">
    <source>
        <dbReference type="Proteomes" id="UP001583177"/>
    </source>
</evidence>
<comment type="subcellular location">
    <subcellularLocation>
        <location evidence="1">Membrane</location>
    </subcellularLocation>
</comment>
<sequence length="279" mass="29747">MNIVTQIGLAIAVLVHPTLAQFGGWGGGGGGSSSSGSGSSGYSGYGGSSSGDGDSSGFGFGEGFDYETAMRKRTAHGIVATLAFVILFPLGAILLRLIPGRWSVRIHYVVQILAWLVYIAGFALGVVLLKMMPSRGGSSLLSSSPNNAHPIIGIVVFAMLLVQPLLGYIHHRQFKRYQERRLASHLHLWDGRIAIVLGIVNGGLGLKLADASDTLKLAYTIVAAIFGGAWIALAVLSECRRSRKKANSRGMEETATTVRMIRVQKSPRHGSSESERSRR</sequence>
<protein>
    <recommendedName>
        <fullName evidence="9">Cytochrome b561 domain-containing protein</fullName>
    </recommendedName>
</protein>
<evidence type="ECO:0000313" key="10">
    <source>
        <dbReference type="EMBL" id="KAL1867893.1"/>
    </source>
</evidence>
<evidence type="ECO:0000256" key="4">
    <source>
        <dbReference type="ARBA" id="ARBA00022982"/>
    </source>
</evidence>
<dbReference type="InterPro" id="IPR006593">
    <property type="entry name" value="Cyt_b561/ferric_Rdtase_TM"/>
</dbReference>
<accession>A0ABR3WWB6</accession>
<evidence type="ECO:0000256" key="5">
    <source>
        <dbReference type="ARBA" id="ARBA00022989"/>
    </source>
</evidence>
<keyword evidence="11" id="KW-1185">Reference proteome</keyword>
<dbReference type="Pfam" id="PF10348">
    <property type="entry name" value="DUF2427"/>
    <property type="match status" value="1"/>
</dbReference>
<feature type="transmembrane region" description="Helical" evidence="7">
    <location>
        <begin position="107"/>
        <end position="128"/>
    </location>
</feature>
<proteinExistence type="predicted"/>
<comment type="caution">
    <text evidence="10">The sequence shown here is derived from an EMBL/GenBank/DDBJ whole genome shotgun (WGS) entry which is preliminary data.</text>
</comment>
<keyword evidence="3 7" id="KW-0812">Transmembrane</keyword>
<evidence type="ECO:0000256" key="8">
    <source>
        <dbReference type="SAM" id="SignalP"/>
    </source>
</evidence>
<feature type="transmembrane region" description="Helical" evidence="7">
    <location>
        <begin position="189"/>
        <end position="206"/>
    </location>
</feature>
<dbReference type="PROSITE" id="PS50939">
    <property type="entry name" value="CYTOCHROME_B561"/>
    <property type="match status" value="1"/>
</dbReference>
<dbReference type="PANTHER" id="PTHR47797:SF1">
    <property type="entry name" value="CYTOCHROME B561 DOMAIN-CONTAINING PROTEIN-RELATED"/>
    <property type="match status" value="1"/>
</dbReference>
<keyword evidence="4" id="KW-0249">Electron transport</keyword>
<evidence type="ECO:0000256" key="2">
    <source>
        <dbReference type="ARBA" id="ARBA00022448"/>
    </source>
</evidence>
<evidence type="ECO:0000259" key="9">
    <source>
        <dbReference type="PROSITE" id="PS50939"/>
    </source>
</evidence>
<organism evidence="10 11">
    <name type="scientific">Diaporthe australafricana</name>
    <dbReference type="NCBI Taxonomy" id="127596"/>
    <lineage>
        <taxon>Eukaryota</taxon>
        <taxon>Fungi</taxon>
        <taxon>Dikarya</taxon>
        <taxon>Ascomycota</taxon>
        <taxon>Pezizomycotina</taxon>
        <taxon>Sordariomycetes</taxon>
        <taxon>Sordariomycetidae</taxon>
        <taxon>Diaporthales</taxon>
        <taxon>Diaporthaceae</taxon>
        <taxon>Diaporthe</taxon>
    </lineage>
</organism>
<keyword evidence="5 7" id="KW-1133">Transmembrane helix</keyword>
<dbReference type="EMBL" id="JAWRVE010000048">
    <property type="protein sequence ID" value="KAL1867893.1"/>
    <property type="molecule type" value="Genomic_DNA"/>
</dbReference>
<feature type="transmembrane region" description="Helical" evidence="7">
    <location>
        <begin position="75"/>
        <end position="95"/>
    </location>
</feature>
<feature type="signal peptide" evidence="8">
    <location>
        <begin position="1"/>
        <end position="20"/>
    </location>
</feature>
<keyword evidence="8" id="KW-0732">Signal</keyword>
<feature type="chain" id="PRO_5046107678" description="Cytochrome b561 domain-containing protein" evidence="8">
    <location>
        <begin position="21"/>
        <end position="279"/>
    </location>
</feature>
<feature type="transmembrane region" description="Helical" evidence="7">
    <location>
        <begin position="218"/>
        <end position="236"/>
    </location>
</feature>
<evidence type="ECO:0000256" key="1">
    <source>
        <dbReference type="ARBA" id="ARBA00004370"/>
    </source>
</evidence>
<dbReference type="Proteomes" id="UP001583177">
    <property type="component" value="Unassembled WGS sequence"/>
</dbReference>
<keyword evidence="6 7" id="KW-0472">Membrane</keyword>
<gene>
    <name evidence="10" type="ORF">Daus18300_006168</name>
</gene>
<dbReference type="Gene3D" id="1.20.120.1770">
    <property type="match status" value="1"/>
</dbReference>
<reference evidence="10 11" key="1">
    <citation type="journal article" date="2024" name="IMA Fungus">
        <title>IMA Genome - F19 : A genome assembly and annotation guide to empower mycologists, including annotated draft genome sequences of Ceratocystis pirilliformis, Diaporthe australafricana, Fusarium ophioides, Paecilomyces lecythidis, and Sporothrix stenoceras.</title>
        <authorList>
            <person name="Aylward J."/>
            <person name="Wilson A.M."/>
            <person name="Visagie C.M."/>
            <person name="Spraker J."/>
            <person name="Barnes I."/>
            <person name="Buitendag C."/>
            <person name="Ceriani C."/>
            <person name="Del Mar Angel L."/>
            <person name="du Plessis D."/>
            <person name="Fuchs T."/>
            <person name="Gasser K."/>
            <person name="Kramer D."/>
            <person name="Li W."/>
            <person name="Munsamy K."/>
            <person name="Piso A."/>
            <person name="Price J.L."/>
            <person name="Sonnekus B."/>
            <person name="Thomas C."/>
            <person name="van der Nest A."/>
            <person name="van Dijk A."/>
            <person name="van Heerden A."/>
            <person name="van Vuuren N."/>
            <person name="Yilmaz N."/>
            <person name="Duong T.A."/>
            <person name="van der Merwe N.A."/>
            <person name="Wingfield M.J."/>
            <person name="Wingfield B.D."/>
        </authorList>
    </citation>
    <scope>NUCLEOTIDE SEQUENCE [LARGE SCALE GENOMIC DNA]</scope>
    <source>
        <strain evidence="10 11">CMW 18300</strain>
    </source>
</reference>
<evidence type="ECO:0000256" key="7">
    <source>
        <dbReference type="SAM" id="Phobius"/>
    </source>
</evidence>
<evidence type="ECO:0000256" key="6">
    <source>
        <dbReference type="ARBA" id="ARBA00023136"/>
    </source>
</evidence>
<dbReference type="CDD" id="cd08760">
    <property type="entry name" value="Cyt_b561_FRRS1_like"/>
    <property type="match status" value="1"/>
</dbReference>
<dbReference type="InterPro" id="IPR018825">
    <property type="entry name" value="DUF2427"/>
</dbReference>
<name>A0ABR3WWB6_9PEZI</name>
<keyword evidence="2" id="KW-0813">Transport</keyword>